<comment type="subunit">
    <text evidence="3">Hexamer of two alpha, two beta, and two delta chains.</text>
</comment>
<evidence type="ECO:0000256" key="2">
    <source>
        <dbReference type="ARBA" id="ARBA00004064"/>
    </source>
</evidence>
<evidence type="ECO:0000256" key="12">
    <source>
        <dbReference type="ARBA" id="ARBA00030899"/>
    </source>
</evidence>
<dbReference type="Pfam" id="PF03139">
    <property type="entry name" value="AnfG_VnfG"/>
    <property type="match status" value="1"/>
</dbReference>
<keyword evidence="10" id="KW-0411">Iron-sulfur</keyword>
<keyword evidence="9" id="KW-0408">Iron</keyword>
<dbReference type="InterPro" id="IPR014279">
    <property type="entry name" value="Nase_V-Fe_dsu"/>
</dbReference>
<evidence type="ECO:0000256" key="1">
    <source>
        <dbReference type="ARBA" id="ARBA00001915"/>
    </source>
</evidence>
<dbReference type="InterPro" id="IPR004349">
    <property type="entry name" value="V/Nase_d_su"/>
</dbReference>
<evidence type="ECO:0000313" key="14">
    <source>
        <dbReference type="EMBL" id="PPQ37775.1"/>
    </source>
</evidence>
<dbReference type="GO" id="GO:0005524">
    <property type="term" value="F:ATP binding"/>
    <property type="evidence" value="ECO:0007669"/>
    <property type="project" value="UniProtKB-KW"/>
</dbReference>
<evidence type="ECO:0000256" key="8">
    <source>
        <dbReference type="ARBA" id="ARBA00023002"/>
    </source>
</evidence>
<evidence type="ECO:0000256" key="3">
    <source>
        <dbReference type="ARBA" id="ARBA00011515"/>
    </source>
</evidence>
<dbReference type="GO" id="GO:0051536">
    <property type="term" value="F:iron-sulfur cluster binding"/>
    <property type="evidence" value="ECO:0007669"/>
    <property type="project" value="UniProtKB-KW"/>
</dbReference>
<keyword evidence="15" id="KW-1185">Reference proteome</keyword>
<sequence length="117" mass="13747">MTTENLAGKAEQLYNYVQERCLWQFFSRTWDRQENIDGILHATGELLCGKQPPRHTPMEKLFYSDAVIMAADFRQRFPWIEAEQPSHIHELMQAVKEKVTEIAVTKSLNHELNHSLY</sequence>
<evidence type="ECO:0000256" key="10">
    <source>
        <dbReference type="ARBA" id="ARBA00023014"/>
    </source>
</evidence>
<keyword evidence="8" id="KW-0560">Oxidoreductase</keyword>
<evidence type="ECO:0000313" key="15">
    <source>
        <dbReference type="Proteomes" id="UP000239724"/>
    </source>
</evidence>
<name>A0A2S6NMX0_RHOGL</name>
<dbReference type="GO" id="GO:0046872">
    <property type="term" value="F:metal ion binding"/>
    <property type="evidence" value="ECO:0007669"/>
    <property type="project" value="UniProtKB-KW"/>
</dbReference>
<dbReference type="EMBL" id="NHRY01000045">
    <property type="protein sequence ID" value="PPQ37775.1"/>
    <property type="molecule type" value="Genomic_DNA"/>
</dbReference>
<evidence type="ECO:0000256" key="11">
    <source>
        <dbReference type="ARBA" id="ARBA00023231"/>
    </source>
</evidence>
<evidence type="ECO:0000256" key="9">
    <source>
        <dbReference type="ARBA" id="ARBA00023004"/>
    </source>
</evidence>
<comment type="cofactor">
    <cofactor evidence="1">
        <name>iron-sulfur cluster</name>
        <dbReference type="ChEBI" id="CHEBI:30408"/>
    </cofactor>
</comment>
<dbReference type="RefSeq" id="WP_104517386.1">
    <property type="nucleotide sequence ID" value="NZ_NHRY01000045.1"/>
</dbReference>
<keyword evidence="5" id="KW-0479">Metal-binding</keyword>
<keyword evidence="11" id="KW-0535">Nitrogen fixation</keyword>
<comment type="caution">
    <text evidence="14">The sequence shown here is derived from an EMBL/GenBank/DDBJ whole genome shotgun (WGS) entry which is preliminary data.</text>
</comment>
<dbReference type="Proteomes" id="UP000239724">
    <property type="component" value="Unassembled WGS sequence"/>
</dbReference>
<dbReference type="OrthoDB" id="198407at2"/>
<comment type="function">
    <text evidence="2">The key enzymatic reactions in nitrogen fixation are catalyzed by the nitrogenase complex, which has 2 components: the iron protein (component 2) and a component 1 which is either a molybdenum-iron protein, a vanadium-iron, or an iron-iron protein.</text>
</comment>
<dbReference type="GO" id="GO:0016163">
    <property type="term" value="F:nitrogenase activity"/>
    <property type="evidence" value="ECO:0007669"/>
    <property type="project" value="UniProtKB-EC"/>
</dbReference>
<gene>
    <name evidence="14" type="ORF">CCS01_03125</name>
</gene>
<proteinExistence type="predicted"/>
<evidence type="ECO:0000256" key="6">
    <source>
        <dbReference type="ARBA" id="ARBA00022741"/>
    </source>
</evidence>
<evidence type="ECO:0000256" key="5">
    <source>
        <dbReference type="ARBA" id="ARBA00022723"/>
    </source>
</evidence>
<dbReference type="AlphaFoldDB" id="A0A2S6NMX0"/>
<dbReference type="NCBIfam" id="TIGR02930">
    <property type="entry name" value="vnfG_nitrog"/>
    <property type="match status" value="1"/>
</dbReference>
<evidence type="ECO:0000256" key="7">
    <source>
        <dbReference type="ARBA" id="ARBA00022840"/>
    </source>
</evidence>
<protein>
    <recommendedName>
        <fullName evidence="4">nitrogenase</fullName>
        <ecNumber evidence="4">1.18.6.1</ecNumber>
    </recommendedName>
    <alternativeName>
        <fullName evidence="12">Nitrogenase component I</fullName>
    </alternativeName>
</protein>
<reference evidence="14 15" key="1">
    <citation type="journal article" date="2018" name="Arch. Microbiol.">
        <title>New insights into the metabolic potential of the phototrophic purple bacterium Rhodopila globiformis DSM 161(T) from its draft genome sequence and evidence for a vanadium-dependent nitrogenase.</title>
        <authorList>
            <person name="Imhoff J.F."/>
            <person name="Rahn T."/>
            <person name="Kunzel S."/>
            <person name="Neulinger S.C."/>
        </authorList>
    </citation>
    <scope>NUCLEOTIDE SEQUENCE [LARGE SCALE GENOMIC DNA]</scope>
    <source>
        <strain evidence="14 15">DSM 161</strain>
    </source>
</reference>
<evidence type="ECO:0000256" key="4">
    <source>
        <dbReference type="ARBA" id="ARBA00012773"/>
    </source>
</evidence>
<keyword evidence="7" id="KW-0067">ATP-binding</keyword>
<organism evidence="14 15">
    <name type="scientific">Rhodopila globiformis</name>
    <name type="common">Rhodopseudomonas globiformis</name>
    <dbReference type="NCBI Taxonomy" id="1071"/>
    <lineage>
        <taxon>Bacteria</taxon>
        <taxon>Pseudomonadati</taxon>
        <taxon>Pseudomonadota</taxon>
        <taxon>Alphaproteobacteria</taxon>
        <taxon>Acetobacterales</taxon>
        <taxon>Acetobacteraceae</taxon>
        <taxon>Rhodopila</taxon>
    </lineage>
</organism>
<comment type="catalytic activity">
    <reaction evidence="13">
        <text>N2 + 8 reduced [2Fe-2S]-[ferredoxin] + 16 ATP + 16 H2O = H2 + 8 oxidized [2Fe-2S]-[ferredoxin] + 2 NH4(+) + 16 ADP + 16 phosphate + 6 H(+)</text>
        <dbReference type="Rhea" id="RHEA:21448"/>
        <dbReference type="Rhea" id="RHEA-COMP:10000"/>
        <dbReference type="Rhea" id="RHEA-COMP:10001"/>
        <dbReference type="ChEBI" id="CHEBI:15377"/>
        <dbReference type="ChEBI" id="CHEBI:15378"/>
        <dbReference type="ChEBI" id="CHEBI:17997"/>
        <dbReference type="ChEBI" id="CHEBI:18276"/>
        <dbReference type="ChEBI" id="CHEBI:28938"/>
        <dbReference type="ChEBI" id="CHEBI:30616"/>
        <dbReference type="ChEBI" id="CHEBI:33737"/>
        <dbReference type="ChEBI" id="CHEBI:33738"/>
        <dbReference type="ChEBI" id="CHEBI:43474"/>
        <dbReference type="ChEBI" id="CHEBI:456216"/>
        <dbReference type="EC" id="1.18.6.1"/>
    </reaction>
</comment>
<accession>A0A2S6NMX0</accession>
<keyword evidence="6" id="KW-0547">Nucleotide-binding</keyword>
<evidence type="ECO:0000256" key="13">
    <source>
        <dbReference type="ARBA" id="ARBA00047967"/>
    </source>
</evidence>
<dbReference type="EC" id="1.18.6.1" evidence="4"/>